<keyword evidence="2" id="KW-1185">Reference proteome</keyword>
<evidence type="ECO:0000313" key="1">
    <source>
        <dbReference type="EMBL" id="GGE58829.1"/>
    </source>
</evidence>
<name>A0ABQ1SVH1_9SPHI</name>
<evidence type="ECO:0000313" key="2">
    <source>
        <dbReference type="Proteomes" id="UP000622648"/>
    </source>
</evidence>
<sequence>MWLELSAGWVIFFCQHKIQIDDAPDVCQDDVCEHKCIQAEKDFSGHASGLENKGIDKIEQ</sequence>
<organism evidence="1 2">
    <name type="scientific">Pedobacter psychrotolerans</name>
    <dbReference type="NCBI Taxonomy" id="1843235"/>
    <lineage>
        <taxon>Bacteria</taxon>
        <taxon>Pseudomonadati</taxon>
        <taxon>Bacteroidota</taxon>
        <taxon>Sphingobacteriia</taxon>
        <taxon>Sphingobacteriales</taxon>
        <taxon>Sphingobacteriaceae</taxon>
        <taxon>Pedobacter</taxon>
    </lineage>
</organism>
<comment type="caution">
    <text evidence="1">The sequence shown here is derived from an EMBL/GenBank/DDBJ whole genome shotgun (WGS) entry which is preliminary data.</text>
</comment>
<dbReference type="EMBL" id="BMJO01000004">
    <property type="protein sequence ID" value="GGE58829.1"/>
    <property type="molecule type" value="Genomic_DNA"/>
</dbReference>
<gene>
    <name evidence="1" type="ORF">GCM10011413_26660</name>
</gene>
<dbReference type="Proteomes" id="UP000622648">
    <property type="component" value="Unassembled WGS sequence"/>
</dbReference>
<protein>
    <submittedName>
        <fullName evidence="1">Uncharacterized protein</fullName>
    </submittedName>
</protein>
<accession>A0ABQ1SVH1</accession>
<reference evidence="2" key="1">
    <citation type="journal article" date="2019" name="Int. J. Syst. Evol. Microbiol.">
        <title>The Global Catalogue of Microorganisms (GCM) 10K type strain sequencing project: providing services to taxonomists for standard genome sequencing and annotation.</title>
        <authorList>
            <consortium name="The Broad Institute Genomics Platform"/>
            <consortium name="The Broad Institute Genome Sequencing Center for Infectious Disease"/>
            <person name="Wu L."/>
            <person name="Ma J."/>
        </authorList>
    </citation>
    <scope>NUCLEOTIDE SEQUENCE [LARGE SCALE GENOMIC DNA]</scope>
    <source>
        <strain evidence="2">CGMCC 1.15644</strain>
    </source>
</reference>
<proteinExistence type="predicted"/>